<evidence type="ECO:0000256" key="5">
    <source>
        <dbReference type="ARBA" id="ARBA00022927"/>
    </source>
</evidence>
<dbReference type="STRING" id="75743.A0A401PTT9"/>
<evidence type="ECO:0000256" key="8">
    <source>
        <dbReference type="ARBA" id="ARBA00031340"/>
    </source>
</evidence>
<dbReference type="GO" id="GO:0015031">
    <property type="term" value="P:protein transport"/>
    <property type="evidence" value="ECO:0007669"/>
    <property type="project" value="UniProtKB-KW"/>
</dbReference>
<comment type="subcellular location">
    <subcellularLocation>
        <location evidence="1">Golgi apparatus membrane</location>
        <topology evidence="1">Peripheral membrane protein</topology>
    </subcellularLocation>
</comment>
<sequence length="493" mass="56068">MCRKWLPGVTVKMAVASTSRGVGRSNSCSSLSMEFLEGLTEIAELQEAYSKLCSEEEEVEAELGTLIGQQSSLDSKMVALHRMGPNLQLIEGDAKQLAGMITFTCNLAENVSSKVRQLDLTKNRIYQAIQRADDILDLKFCTDGVQTALRNEDYEQAAAHIHRYLSLDKSVIELSRQGKEANIIDANLNLLQEAEQRLRVIVAEKFDVAITEGDLPQVERFFKIFPLLGLHEEGLSKFSEYLCKQIANKAEENLQLALSTEMSDRRAAVTFADTLTLLFEGIARIVETHQPIVETYYGPGRLYTLIKYLQVECDQQAEKVVDKFIQQRDYHRKFQRVQNSMMRSLTMDKIEPRELDTILAEVTLMNARAELYLRFIKRRITADFEVCDALASEEVKQEHQKALDKLCNLCLLSRNMQELIGYYITMEEYFMREMVNKAVAMDVCEKGQLTSSMVDDVFFIVKKCIGRALASSNIDCLCAMINHSTTLLESDFR</sequence>
<dbReference type="AlphaFoldDB" id="A0A401PTT9"/>
<dbReference type="PANTHER" id="PTHR24016:SF0">
    <property type="entry name" value="CONSERVED OLIGOMERIC GOLGI COMPLEX SUBUNIT 4"/>
    <property type="match status" value="1"/>
</dbReference>
<keyword evidence="6" id="KW-0333">Golgi apparatus</keyword>
<dbReference type="GO" id="GO:0007030">
    <property type="term" value="P:Golgi organization"/>
    <property type="evidence" value="ECO:0007669"/>
    <property type="project" value="TreeGrafter"/>
</dbReference>
<evidence type="ECO:0000256" key="3">
    <source>
        <dbReference type="ARBA" id="ARBA00020975"/>
    </source>
</evidence>
<gene>
    <name evidence="10" type="ORF">scyTo_0017480</name>
</gene>
<dbReference type="InterPro" id="IPR013167">
    <property type="entry name" value="COG4_M"/>
</dbReference>
<proteinExistence type="inferred from homology"/>
<comment type="caution">
    <text evidence="10">The sequence shown here is derived from an EMBL/GenBank/DDBJ whole genome shotgun (WGS) entry which is preliminary data.</text>
</comment>
<dbReference type="InterPro" id="IPR048680">
    <property type="entry name" value="COG4_N"/>
</dbReference>
<dbReference type="Pfam" id="PF20663">
    <property type="entry name" value="COG4_N"/>
    <property type="match status" value="1"/>
</dbReference>
<evidence type="ECO:0000259" key="9">
    <source>
        <dbReference type="SMART" id="SM00762"/>
    </source>
</evidence>
<name>A0A401PTT9_SCYTO</name>
<evidence type="ECO:0000256" key="4">
    <source>
        <dbReference type="ARBA" id="ARBA00022448"/>
    </source>
</evidence>
<dbReference type="GO" id="GO:0000139">
    <property type="term" value="C:Golgi membrane"/>
    <property type="evidence" value="ECO:0007669"/>
    <property type="project" value="UniProtKB-SubCell"/>
</dbReference>
<keyword evidence="11" id="KW-1185">Reference proteome</keyword>
<dbReference type="GO" id="GO:0006890">
    <property type="term" value="P:retrograde vesicle-mediated transport, Golgi to endoplasmic reticulum"/>
    <property type="evidence" value="ECO:0007669"/>
    <property type="project" value="TreeGrafter"/>
</dbReference>
<organism evidence="10 11">
    <name type="scientific">Scyliorhinus torazame</name>
    <name type="common">Cloudy catshark</name>
    <name type="synonym">Catulus torazame</name>
    <dbReference type="NCBI Taxonomy" id="75743"/>
    <lineage>
        <taxon>Eukaryota</taxon>
        <taxon>Metazoa</taxon>
        <taxon>Chordata</taxon>
        <taxon>Craniata</taxon>
        <taxon>Vertebrata</taxon>
        <taxon>Chondrichthyes</taxon>
        <taxon>Elasmobranchii</taxon>
        <taxon>Galeomorphii</taxon>
        <taxon>Galeoidea</taxon>
        <taxon>Carcharhiniformes</taxon>
        <taxon>Scyliorhinidae</taxon>
        <taxon>Scyliorhinus</taxon>
    </lineage>
</organism>
<evidence type="ECO:0000256" key="6">
    <source>
        <dbReference type="ARBA" id="ARBA00023034"/>
    </source>
</evidence>
<dbReference type="PANTHER" id="PTHR24016">
    <property type="entry name" value="CONSERVED OLIGOMERIC GOLGI COMPLEX SUBUNIT 4"/>
    <property type="match status" value="1"/>
</dbReference>
<keyword evidence="7" id="KW-0472">Membrane</keyword>
<dbReference type="InterPro" id="IPR048682">
    <property type="entry name" value="COG4"/>
</dbReference>
<dbReference type="OMA" id="RCTFREL"/>
<evidence type="ECO:0000256" key="2">
    <source>
        <dbReference type="ARBA" id="ARBA00009215"/>
    </source>
</evidence>
<dbReference type="GO" id="GO:0017119">
    <property type="term" value="C:Golgi transport complex"/>
    <property type="evidence" value="ECO:0007669"/>
    <property type="project" value="TreeGrafter"/>
</dbReference>
<evidence type="ECO:0000313" key="10">
    <source>
        <dbReference type="EMBL" id="GCB76550.1"/>
    </source>
</evidence>
<reference evidence="10 11" key="1">
    <citation type="journal article" date="2018" name="Nat. Ecol. Evol.">
        <title>Shark genomes provide insights into elasmobranch evolution and the origin of vertebrates.</title>
        <authorList>
            <person name="Hara Y"/>
            <person name="Yamaguchi K"/>
            <person name="Onimaru K"/>
            <person name="Kadota M"/>
            <person name="Koyanagi M"/>
            <person name="Keeley SD"/>
            <person name="Tatsumi K"/>
            <person name="Tanaka K"/>
            <person name="Motone F"/>
            <person name="Kageyama Y"/>
            <person name="Nozu R"/>
            <person name="Adachi N"/>
            <person name="Nishimura O"/>
            <person name="Nakagawa R"/>
            <person name="Tanegashima C"/>
            <person name="Kiyatake I"/>
            <person name="Matsumoto R"/>
            <person name="Murakumo K"/>
            <person name="Nishida K"/>
            <person name="Terakita A"/>
            <person name="Kuratani S"/>
            <person name="Sato K"/>
            <person name="Hyodo S Kuraku.S."/>
        </authorList>
    </citation>
    <scope>NUCLEOTIDE SEQUENCE [LARGE SCALE GENOMIC DNA]</scope>
</reference>
<feature type="domain" description="COG4 transport protein middle alpha-helical bundle" evidence="9">
    <location>
        <begin position="191"/>
        <end position="493"/>
    </location>
</feature>
<accession>A0A401PTT9</accession>
<comment type="similarity">
    <text evidence="2">Belongs to the COG4 family.</text>
</comment>
<evidence type="ECO:0000313" key="11">
    <source>
        <dbReference type="Proteomes" id="UP000288216"/>
    </source>
</evidence>
<dbReference type="Proteomes" id="UP000288216">
    <property type="component" value="Unassembled WGS sequence"/>
</dbReference>
<evidence type="ECO:0000256" key="7">
    <source>
        <dbReference type="ARBA" id="ARBA00023136"/>
    </source>
</evidence>
<keyword evidence="5" id="KW-0653">Protein transport</keyword>
<keyword evidence="4" id="KW-0813">Transport</keyword>
<protein>
    <recommendedName>
        <fullName evidence="3">Conserved oligomeric Golgi complex subunit 4</fullName>
    </recommendedName>
    <alternativeName>
        <fullName evidence="8">Component of oligomeric Golgi complex 4</fullName>
    </alternativeName>
</protein>
<evidence type="ECO:0000256" key="1">
    <source>
        <dbReference type="ARBA" id="ARBA00004395"/>
    </source>
</evidence>
<dbReference type="SMART" id="SM00762">
    <property type="entry name" value="Cog4"/>
    <property type="match status" value="1"/>
</dbReference>
<dbReference type="EMBL" id="BFAA01011393">
    <property type="protein sequence ID" value="GCB76550.1"/>
    <property type="molecule type" value="Genomic_DNA"/>
</dbReference>
<dbReference type="Pfam" id="PF08318">
    <property type="entry name" value="COG4_m"/>
    <property type="match status" value="1"/>
</dbReference>
<dbReference type="OrthoDB" id="47059at2759"/>